<reference evidence="6" key="1">
    <citation type="submission" date="2003-08" db="EMBL/GenBank/DDBJ databases">
        <authorList>
            <person name="Birren B."/>
            <person name="Nusbaum C."/>
            <person name="Abebe A."/>
            <person name="Abouelleil A."/>
            <person name="Adekoya E."/>
            <person name="Ait-zahra M."/>
            <person name="Allen N."/>
            <person name="Allen T."/>
            <person name="An P."/>
            <person name="Anderson M."/>
            <person name="Anderson S."/>
            <person name="Arachchi H."/>
            <person name="Armbruster J."/>
            <person name="Bachantsang P."/>
            <person name="Baldwin J."/>
            <person name="Barry A."/>
            <person name="Bayul T."/>
            <person name="Blitshsteyn B."/>
            <person name="Bloom T."/>
            <person name="Blye J."/>
            <person name="Boguslavskiy L."/>
            <person name="Borowsky M."/>
            <person name="Boukhgalter B."/>
            <person name="Brunache A."/>
            <person name="Butler J."/>
            <person name="Calixte N."/>
            <person name="Calvo S."/>
            <person name="Camarata J."/>
            <person name="Campo K."/>
            <person name="Chang J."/>
            <person name="Cheshatsang Y."/>
            <person name="Citroen M."/>
            <person name="Collymore A."/>
            <person name="Considine T."/>
            <person name="Cook A."/>
            <person name="Cooke P."/>
            <person name="Corum B."/>
            <person name="Cuomo C."/>
            <person name="David R."/>
            <person name="Dawoe T."/>
            <person name="Degray S."/>
            <person name="Dodge S."/>
            <person name="Dooley K."/>
            <person name="Dorje P."/>
            <person name="Dorjee K."/>
            <person name="Dorris L."/>
            <person name="Duffey N."/>
            <person name="Dupes A."/>
            <person name="Elkins T."/>
            <person name="Engels R."/>
            <person name="Erickson J."/>
            <person name="Farina A."/>
            <person name="Faro S."/>
            <person name="Ferreira P."/>
            <person name="Fischer H."/>
            <person name="Fitzgerald M."/>
            <person name="Foley K."/>
            <person name="Gage D."/>
            <person name="Galagan J."/>
            <person name="Gearin G."/>
            <person name="Gnerre S."/>
            <person name="Gnirke A."/>
            <person name="Goyette A."/>
            <person name="Graham J."/>
            <person name="Grandbois E."/>
            <person name="Gyaltsen K."/>
            <person name="Hafez N."/>
            <person name="Hagopian D."/>
            <person name="Hagos B."/>
            <person name="Hall J."/>
            <person name="Hatcher B."/>
            <person name="Heller A."/>
            <person name="Higgins H."/>
            <person name="Honan T."/>
            <person name="Horn A."/>
            <person name="Houde N."/>
            <person name="Hughes L."/>
            <person name="Hulme W."/>
            <person name="Husby E."/>
            <person name="Iliev I."/>
            <person name="Jaffe D."/>
            <person name="Jones C."/>
            <person name="Kamal M."/>
            <person name="Kamat A."/>
            <person name="Kamvysselis M."/>
            <person name="Karlsson E."/>
            <person name="Kells C."/>
            <person name="Kieu A."/>
            <person name="Kisner P."/>
            <person name="Kodira C."/>
            <person name="Kulbokas E."/>
            <person name="Labutti K."/>
            <person name="Lama D."/>
            <person name="Landers T."/>
            <person name="Leger J."/>
            <person name="Levine S."/>
            <person name="Lewis D."/>
            <person name="Lewis T."/>
            <person name="Lindblad-toh K."/>
            <person name="Liu X."/>
            <person name="Lokyitsang T."/>
            <person name="Lokyitsang Y."/>
            <person name="Lucien O."/>
            <person name="Lui A."/>
            <person name="Ma L.J."/>
            <person name="Mabbitt R."/>
            <person name="Macdonald J."/>
            <person name="Maclean C."/>
            <person name="Major J."/>
            <person name="Manning J."/>
            <person name="Marabella R."/>
            <person name="Maru K."/>
            <person name="Matthews C."/>
            <person name="Mauceli E."/>
            <person name="Mccarthy M."/>
            <person name="Mcdonough S."/>
            <person name="Mcghee T."/>
            <person name="Meldrim J."/>
            <person name="Meneus L."/>
            <person name="Mesirov J."/>
            <person name="Mihalev A."/>
            <person name="Mihova T."/>
            <person name="Mikkelsen T."/>
            <person name="Mlenga V."/>
            <person name="Moru K."/>
            <person name="Mozes J."/>
            <person name="Mulrain L."/>
            <person name="Munson G."/>
            <person name="Naylor J."/>
            <person name="Newes C."/>
            <person name="Nguyen C."/>
            <person name="Nguyen N."/>
            <person name="Nguyen T."/>
            <person name="Nicol R."/>
            <person name="Nielsen C."/>
            <person name="Nizzari M."/>
            <person name="Norbu C."/>
            <person name="Norbu N."/>
            <person name="O'donnell P."/>
            <person name="Okoawo O."/>
            <person name="O'leary S."/>
            <person name="Omotosho B."/>
            <person name="O'neill K."/>
            <person name="Osman S."/>
            <person name="Parker S."/>
            <person name="Perrin D."/>
            <person name="Phunkhang P."/>
            <person name="Piqani B."/>
            <person name="Purcell S."/>
            <person name="Rachupka T."/>
            <person name="Ramasamy U."/>
            <person name="Rameau R."/>
            <person name="Ray V."/>
            <person name="Raymond C."/>
            <person name="Retta R."/>
            <person name="Richardson S."/>
            <person name="Rise C."/>
            <person name="Rodriguez J."/>
            <person name="Rogers J."/>
            <person name="Rogov P."/>
            <person name="Rutman M."/>
            <person name="Schupbach R."/>
            <person name="Seaman C."/>
            <person name="Settipalli S."/>
            <person name="Sharpe T."/>
            <person name="Sheridan J."/>
            <person name="Sherpa N."/>
            <person name="Shi J."/>
            <person name="Smirnov S."/>
            <person name="Smith C."/>
            <person name="Sougnez C."/>
            <person name="Spencer B."/>
            <person name="Stalker J."/>
            <person name="Stange-thomann N."/>
            <person name="Stavropoulos S."/>
            <person name="Stetson K."/>
            <person name="Stone C."/>
            <person name="Stone S."/>
            <person name="Stubbs M."/>
            <person name="Talamas J."/>
            <person name="Tchuinga P."/>
            <person name="Tenzing P."/>
            <person name="Tesfaye S."/>
            <person name="Theodore J."/>
            <person name="Thoulutsang Y."/>
            <person name="Topham K."/>
            <person name="Towey S."/>
            <person name="Tsamla T."/>
            <person name="Tsomo N."/>
            <person name="Vallee D."/>
            <person name="Vassiliev H."/>
            <person name="Venkataraman V."/>
            <person name="Vinson J."/>
            <person name="Vo A."/>
            <person name="Wade C."/>
            <person name="Wang S."/>
            <person name="Wangchuk T."/>
            <person name="Wangdi T."/>
            <person name="Whittaker C."/>
            <person name="Wilkinson J."/>
            <person name="Wu Y."/>
            <person name="Wyman D."/>
            <person name="Yadav S."/>
            <person name="Yang S."/>
            <person name="Yang X."/>
            <person name="Yeager S."/>
            <person name="Yee E."/>
            <person name="Young G."/>
            <person name="Zainoun J."/>
            <person name="Zembeck L."/>
            <person name="Zimmer A."/>
            <person name="Zody M."/>
            <person name="Lander E."/>
        </authorList>
    </citation>
    <scope>NUCLEOTIDE SEQUENCE [LARGE SCALE GENOMIC DNA]</scope>
</reference>
<keyword evidence="2 3" id="KW-0040">ANK repeat</keyword>
<evidence type="ECO:0000313" key="6">
    <source>
        <dbReference type="Proteomes" id="UP000007875"/>
    </source>
</evidence>
<evidence type="ECO:0000256" key="2">
    <source>
        <dbReference type="ARBA" id="ARBA00023043"/>
    </source>
</evidence>
<dbReference type="InterPro" id="IPR002110">
    <property type="entry name" value="Ankyrin_rpt"/>
</dbReference>
<reference evidence="5" key="3">
    <citation type="submission" date="2025-09" db="UniProtKB">
        <authorList>
            <consortium name="Ensembl"/>
        </authorList>
    </citation>
    <scope>IDENTIFICATION</scope>
</reference>
<evidence type="ECO:0000256" key="1">
    <source>
        <dbReference type="ARBA" id="ARBA00022737"/>
    </source>
</evidence>
<dbReference type="STRING" id="51511.ENSCSAVP00000014181"/>
<dbReference type="SUPFAM" id="SSF48403">
    <property type="entry name" value="Ankyrin repeat"/>
    <property type="match status" value="1"/>
</dbReference>
<keyword evidence="6" id="KW-1185">Reference proteome</keyword>
<dbReference type="GeneTree" id="ENSGT00660000096457"/>
<evidence type="ECO:0000256" key="3">
    <source>
        <dbReference type="PROSITE-ProRule" id="PRU00023"/>
    </source>
</evidence>
<feature type="compositionally biased region" description="Polar residues" evidence="4">
    <location>
        <begin position="64"/>
        <end position="75"/>
    </location>
</feature>
<dbReference type="Pfam" id="PF12796">
    <property type="entry name" value="Ank_2"/>
    <property type="match status" value="1"/>
</dbReference>
<dbReference type="SMART" id="SM00248">
    <property type="entry name" value="ANK"/>
    <property type="match status" value="2"/>
</dbReference>
<dbReference type="Ensembl" id="ENSCSAVT00000014346.1">
    <property type="protein sequence ID" value="ENSCSAVP00000014181.1"/>
    <property type="gene ID" value="ENSCSAVG00000008321.1"/>
</dbReference>
<dbReference type="PROSITE" id="PS50088">
    <property type="entry name" value="ANK_REPEAT"/>
    <property type="match status" value="1"/>
</dbReference>
<sequence length="223" mass="25078">MADPGLPQIDNHRRSNQKDCPKLPNYQGESHPRSRGGETWDQSVSYRQNLGTGSPALLGYRNEQYPSTSTPQQRPSWEGEKLPARNLPNQRRSDIDITRKHPEQDQIKQTLAHPSKLHVHRYPANSGSPAALTSKMRSYKDTRPPDVTMLMDAVKSSNTQDIRRILDKGVDVNSKELGYTAMHLACQLGHIDTIEYLLFCGADISIRDQNGQTPGFYSKLKGV</sequence>
<feature type="compositionally biased region" description="Basic and acidic residues" evidence="4">
    <location>
        <begin position="10"/>
        <end position="21"/>
    </location>
</feature>
<dbReference type="Gene3D" id="1.25.40.20">
    <property type="entry name" value="Ankyrin repeat-containing domain"/>
    <property type="match status" value="1"/>
</dbReference>
<accession>H2Z9B6</accession>
<dbReference type="AlphaFoldDB" id="H2Z9B6"/>
<feature type="repeat" description="ANK" evidence="3">
    <location>
        <begin position="177"/>
        <end position="209"/>
    </location>
</feature>
<dbReference type="HOGENOM" id="CLU_1242578_0_0_1"/>
<keyword evidence="1" id="KW-0677">Repeat</keyword>
<evidence type="ECO:0000313" key="5">
    <source>
        <dbReference type="Ensembl" id="ENSCSAVP00000014181.1"/>
    </source>
</evidence>
<dbReference type="Proteomes" id="UP000007875">
    <property type="component" value="Unassembled WGS sequence"/>
</dbReference>
<proteinExistence type="predicted"/>
<feature type="region of interest" description="Disordered" evidence="4">
    <location>
        <begin position="1"/>
        <end position="93"/>
    </location>
</feature>
<name>H2Z9B6_CIOSA</name>
<feature type="compositionally biased region" description="Polar residues" evidence="4">
    <location>
        <begin position="40"/>
        <end position="52"/>
    </location>
</feature>
<organism evidence="5 6">
    <name type="scientific">Ciona savignyi</name>
    <name type="common">Pacific transparent sea squirt</name>
    <dbReference type="NCBI Taxonomy" id="51511"/>
    <lineage>
        <taxon>Eukaryota</taxon>
        <taxon>Metazoa</taxon>
        <taxon>Chordata</taxon>
        <taxon>Tunicata</taxon>
        <taxon>Ascidiacea</taxon>
        <taxon>Phlebobranchia</taxon>
        <taxon>Cionidae</taxon>
        <taxon>Ciona</taxon>
    </lineage>
</organism>
<dbReference type="PROSITE" id="PS50297">
    <property type="entry name" value="ANK_REP_REGION"/>
    <property type="match status" value="1"/>
</dbReference>
<dbReference type="InterPro" id="IPR036770">
    <property type="entry name" value="Ankyrin_rpt-contain_sf"/>
</dbReference>
<reference evidence="5" key="2">
    <citation type="submission" date="2025-08" db="UniProtKB">
        <authorList>
            <consortium name="Ensembl"/>
        </authorList>
    </citation>
    <scope>IDENTIFICATION</scope>
</reference>
<dbReference type="InParanoid" id="H2Z9B6"/>
<protein>
    <submittedName>
        <fullName evidence="5">Uncharacterized protein</fullName>
    </submittedName>
</protein>
<evidence type="ECO:0000256" key="4">
    <source>
        <dbReference type="SAM" id="MobiDB-lite"/>
    </source>
</evidence>
<dbReference type="PANTHER" id="PTHR24171">
    <property type="entry name" value="ANKYRIN REPEAT DOMAIN-CONTAINING PROTEIN 39-RELATED"/>
    <property type="match status" value="1"/>
</dbReference>